<evidence type="ECO:0000313" key="7">
    <source>
        <dbReference type="Proteomes" id="UP000326169"/>
    </source>
</evidence>
<feature type="repeat" description="TPR" evidence="3">
    <location>
        <begin position="2"/>
        <end position="35"/>
    </location>
</feature>
<dbReference type="InterPro" id="IPR029063">
    <property type="entry name" value="SAM-dependent_MTases_sf"/>
</dbReference>
<dbReference type="SUPFAM" id="SSF53335">
    <property type="entry name" value="S-adenosyl-L-methionine-dependent methyltransferases"/>
    <property type="match status" value="1"/>
</dbReference>
<reference evidence="6 7" key="1">
    <citation type="journal article" date="2019" name="J Genomics">
        <title>The Draft Genome of a Hydrogen-producing Cyanobacterium, Arthrospira platensis NIES-46.</title>
        <authorList>
            <person name="Suzuki S."/>
            <person name="Yamaguchi H."/>
            <person name="Kawachi M."/>
        </authorList>
    </citation>
    <scope>NUCLEOTIDE SEQUENCE [LARGE SCALE GENOMIC DNA]</scope>
    <source>
        <strain evidence="6 7">NIES-46</strain>
    </source>
</reference>
<evidence type="ECO:0000313" key="6">
    <source>
        <dbReference type="EMBL" id="GCE94469.1"/>
    </source>
</evidence>
<accession>A0A5M3TAL9</accession>
<evidence type="ECO:0000256" key="4">
    <source>
        <dbReference type="SAM" id="Coils"/>
    </source>
</evidence>
<gene>
    <name evidence="6" type="ORF">NIES46_25250</name>
</gene>
<evidence type="ECO:0000256" key="2">
    <source>
        <dbReference type="ARBA" id="ARBA00022803"/>
    </source>
</evidence>
<organism evidence="6 7">
    <name type="scientific">Limnospira platensis NIES-46</name>
    <dbReference type="NCBI Taxonomy" id="1236695"/>
    <lineage>
        <taxon>Bacteria</taxon>
        <taxon>Bacillati</taxon>
        <taxon>Cyanobacteriota</taxon>
        <taxon>Cyanophyceae</taxon>
        <taxon>Oscillatoriophycideae</taxon>
        <taxon>Oscillatoriales</taxon>
        <taxon>Sirenicapillariaceae</taxon>
        <taxon>Limnospira</taxon>
    </lineage>
</organism>
<protein>
    <submittedName>
        <fullName evidence="6">TPR domain protein</fullName>
    </submittedName>
</protein>
<dbReference type="Pfam" id="PF13414">
    <property type="entry name" value="TPR_11"/>
    <property type="match status" value="1"/>
</dbReference>
<dbReference type="EMBL" id="BIMW01000101">
    <property type="protein sequence ID" value="GCE94469.1"/>
    <property type="molecule type" value="Genomic_DNA"/>
</dbReference>
<proteinExistence type="predicted"/>
<dbReference type="PANTHER" id="PTHR44943:SF4">
    <property type="entry name" value="TPR REPEAT-CONTAINING PROTEIN MJ0798"/>
    <property type="match status" value="1"/>
</dbReference>
<dbReference type="InterPro" id="IPR051685">
    <property type="entry name" value="Ycf3/AcsC/BcsC/TPR_MFPF"/>
</dbReference>
<feature type="repeat" description="TPR" evidence="3">
    <location>
        <begin position="36"/>
        <end position="69"/>
    </location>
</feature>
<evidence type="ECO:0000256" key="5">
    <source>
        <dbReference type="SAM" id="MobiDB-lite"/>
    </source>
</evidence>
<dbReference type="InterPro" id="IPR011990">
    <property type="entry name" value="TPR-like_helical_dom_sf"/>
</dbReference>
<dbReference type="SUPFAM" id="SSF48452">
    <property type="entry name" value="TPR-like"/>
    <property type="match status" value="1"/>
</dbReference>
<evidence type="ECO:0000256" key="1">
    <source>
        <dbReference type="ARBA" id="ARBA00022737"/>
    </source>
</evidence>
<dbReference type="Gene3D" id="3.40.50.150">
    <property type="entry name" value="Vaccinia Virus protein VP39"/>
    <property type="match status" value="1"/>
</dbReference>
<dbReference type="GeneID" id="301683364"/>
<dbReference type="SMART" id="SM00028">
    <property type="entry name" value="TPR"/>
    <property type="match status" value="2"/>
</dbReference>
<keyword evidence="7" id="KW-1185">Reference proteome</keyword>
<dbReference type="Gene3D" id="1.25.40.10">
    <property type="entry name" value="Tetratricopeptide repeat domain"/>
    <property type="match status" value="1"/>
</dbReference>
<keyword evidence="2 3" id="KW-0802">TPR repeat</keyword>
<sequence length="319" mass="37006">MKASDFSQGNQLLRSNQLEEAVAAYQKAIAHDPSFHWYHQKLGESLEKLGRLEEAAEAYQQAVERRSDQACSNWDMGRVLRALGPDEEAVKVEETATEIEEKLSERRSTSQLSKLQPSEKEQSQNRPTELKDGIKKEQSSYWSKRETHIYIFAVRQIINKIGSSATSIIDVGSNGCPYIDWFSWIPERYSLDLRNPYKAPGVVSLTQDFLKYNPEKRFDLLTCLQVIEHVPDAEAFCRKLLETARVLVVSVPYKWKAGQTKGHIHDPVDLTKMNHWFGREPNYYNIIKEIESPVRRMICIYYQDSEKNWDRVRTVFKPS</sequence>
<feature type="region of interest" description="Disordered" evidence="5">
    <location>
        <begin position="100"/>
        <end position="137"/>
    </location>
</feature>
<evidence type="ECO:0000256" key="3">
    <source>
        <dbReference type="PROSITE-ProRule" id="PRU00339"/>
    </source>
</evidence>
<keyword evidence="4" id="KW-0175">Coiled coil</keyword>
<dbReference type="PANTHER" id="PTHR44943">
    <property type="entry name" value="CELLULOSE SYNTHASE OPERON PROTEIN C"/>
    <property type="match status" value="1"/>
</dbReference>
<feature type="coiled-coil region" evidence="4">
    <location>
        <begin position="42"/>
        <end position="69"/>
    </location>
</feature>
<dbReference type="Proteomes" id="UP000326169">
    <property type="component" value="Unassembled WGS sequence"/>
</dbReference>
<name>A0A5M3TAL9_LIMPL</name>
<dbReference type="PROSITE" id="PS50005">
    <property type="entry name" value="TPR"/>
    <property type="match status" value="2"/>
</dbReference>
<feature type="compositionally biased region" description="Basic and acidic residues" evidence="5">
    <location>
        <begin position="117"/>
        <end position="137"/>
    </location>
</feature>
<keyword evidence="1" id="KW-0677">Repeat</keyword>
<dbReference type="InterPro" id="IPR019734">
    <property type="entry name" value="TPR_rpt"/>
</dbReference>
<comment type="caution">
    <text evidence="6">The sequence shown here is derived from an EMBL/GenBank/DDBJ whole genome shotgun (WGS) entry which is preliminary data.</text>
</comment>
<dbReference type="RefSeq" id="WP_152088562.1">
    <property type="nucleotide sequence ID" value="NZ_BIMW01000101.1"/>
</dbReference>